<dbReference type="OrthoDB" id="3926908at2759"/>
<organism evidence="3 4">
    <name type="scientific">Dothidotthia symphoricarpi CBS 119687</name>
    <dbReference type="NCBI Taxonomy" id="1392245"/>
    <lineage>
        <taxon>Eukaryota</taxon>
        <taxon>Fungi</taxon>
        <taxon>Dikarya</taxon>
        <taxon>Ascomycota</taxon>
        <taxon>Pezizomycotina</taxon>
        <taxon>Dothideomycetes</taxon>
        <taxon>Pleosporomycetidae</taxon>
        <taxon>Pleosporales</taxon>
        <taxon>Dothidotthiaceae</taxon>
        <taxon>Dothidotthia</taxon>
    </lineage>
</organism>
<evidence type="ECO:0000256" key="1">
    <source>
        <dbReference type="SAM" id="Coils"/>
    </source>
</evidence>
<dbReference type="AlphaFoldDB" id="A0A6A6A4H3"/>
<feature type="region of interest" description="Disordered" evidence="2">
    <location>
        <begin position="1"/>
        <end position="24"/>
    </location>
</feature>
<dbReference type="GeneID" id="54409294"/>
<sequence>MAQIDAAMPNAPLTPSDDADAELTSPAIDYSPATVPYNETFENDLMNTILHPPSNDTPRPHTHDARMVSANQLPIPISSHLRTHASPAPGLYLTHPNGYHTGGPGPSPVRIKEFAEQFVREHGIEDVGQLERVVEEMVARKMEEVRTRMQEREKAVERNKGVERELEGLRLQRSAELRVLEKLKGKR</sequence>
<gene>
    <name evidence="3" type="ORF">P153DRAFT_369804</name>
</gene>
<feature type="coiled-coil region" evidence="1">
    <location>
        <begin position="139"/>
        <end position="172"/>
    </location>
</feature>
<name>A0A6A6A4H3_9PLEO</name>
<evidence type="ECO:0000256" key="2">
    <source>
        <dbReference type="SAM" id="MobiDB-lite"/>
    </source>
</evidence>
<proteinExistence type="predicted"/>
<dbReference type="RefSeq" id="XP_033520199.1">
    <property type="nucleotide sequence ID" value="XM_033668862.1"/>
</dbReference>
<dbReference type="EMBL" id="ML977515">
    <property type="protein sequence ID" value="KAF2125807.1"/>
    <property type="molecule type" value="Genomic_DNA"/>
</dbReference>
<reference evidence="3" key="1">
    <citation type="journal article" date="2020" name="Stud. Mycol.">
        <title>101 Dothideomycetes genomes: a test case for predicting lifestyles and emergence of pathogens.</title>
        <authorList>
            <person name="Haridas S."/>
            <person name="Albert R."/>
            <person name="Binder M."/>
            <person name="Bloem J."/>
            <person name="Labutti K."/>
            <person name="Salamov A."/>
            <person name="Andreopoulos B."/>
            <person name="Baker S."/>
            <person name="Barry K."/>
            <person name="Bills G."/>
            <person name="Bluhm B."/>
            <person name="Cannon C."/>
            <person name="Castanera R."/>
            <person name="Culley D."/>
            <person name="Daum C."/>
            <person name="Ezra D."/>
            <person name="Gonzalez J."/>
            <person name="Henrissat B."/>
            <person name="Kuo A."/>
            <person name="Liang C."/>
            <person name="Lipzen A."/>
            <person name="Lutzoni F."/>
            <person name="Magnuson J."/>
            <person name="Mondo S."/>
            <person name="Nolan M."/>
            <person name="Ohm R."/>
            <person name="Pangilinan J."/>
            <person name="Park H.-J."/>
            <person name="Ramirez L."/>
            <person name="Alfaro M."/>
            <person name="Sun H."/>
            <person name="Tritt A."/>
            <person name="Yoshinaga Y."/>
            <person name="Zwiers L.-H."/>
            <person name="Turgeon B."/>
            <person name="Goodwin S."/>
            <person name="Spatafora J."/>
            <person name="Crous P."/>
            <person name="Grigoriev I."/>
        </authorList>
    </citation>
    <scope>NUCLEOTIDE SEQUENCE</scope>
    <source>
        <strain evidence="3">CBS 119687</strain>
    </source>
</reference>
<evidence type="ECO:0000313" key="4">
    <source>
        <dbReference type="Proteomes" id="UP000799771"/>
    </source>
</evidence>
<evidence type="ECO:0000313" key="3">
    <source>
        <dbReference type="EMBL" id="KAF2125807.1"/>
    </source>
</evidence>
<protein>
    <submittedName>
        <fullName evidence="3">Uncharacterized protein</fullName>
    </submittedName>
</protein>
<accession>A0A6A6A4H3</accession>
<dbReference type="Proteomes" id="UP000799771">
    <property type="component" value="Unassembled WGS sequence"/>
</dbReference>
<keyword evidence="4" id="KW-1185">Reference proteome</keyword>
<keyword evidence="1" id="KW-0175">Coiled coil</keyword>